<feature type="compositionally biased region" description="Low complexity" evidence="1">
    <location>
        <begin position="28"/>
        <end position="52"/>
    </location>
</feature>
<feature type="region of interest" description="Disordered" evidence="1">
    <location>
        <begin position="28"/>
        <end position="53"/>
    </location>
</feature>
<reference evidence="4" key="1">
    <citation type="submission" date="2016-10" db="EMBL/GenBank/DDBJ databases">
        <authorList>
            <person name="Varghese N."/>
        </authorList>
    </citation>
    <scope>NUCLEOTIDE SEQUENCE [LARGE SCALE GENOMIC DNA]</scope>
    <source>
        <strain evidence="4">DSM 44719</strain>
    </source>
</reference>
<evidence type="ECO:0000256" key="2">
    <source>
        <dbReference type="SAM" id="SignalP"/>
    </source>
</evidence>
<dbReference type="Proteomes" id="UP000183407">
    <property type="component" value="Unassembled WGS sequence"/>
</dbReference>
<gene>
    <name evidence="3" type="ORF">SAMN04490220_0346</name>
</gene>
<evidence type="ECO:0008006" key="5">
    <source>
        <dbReference type="Google" id="ProtNLM"/>
    </source>
</evidence>
<feature type="signal peptide" evidence="2">
    <location>
        <begin position="1"/>
        <end position="22"/>
    </location>
</feature>
<feature type="chain" id="PRO_5038654778" description="Lipoprotein" evidence="2">
    <location>
        <begin position="23"/>
        <end position="325"/>
    </location>
</feature>
<protein>
    <recommendedName>
        <fullName evidence="5">Lipoprotein</fullName>
    </recommendedName>
</protein>
<organism evidence="3 4">
    <name type="scientific">Rhodococcus jostii</name>
    <dbReference type="NCBI Taxonomy" id="132919"/>
    <lineage>
        <taxon>Bacteria</taxon>
        <taxon>Bacillati</taxon>
        <taxon>Actinomycetota</taxon>
        <taxon>Actinomycetes</taxon>
        <taxon>Mycobacteriales</taxon>
        <taxon>Nocardiaceae</taxon>
        <taxon>Rhodococcus</taxon>
    </lineage>
</organism>
<dbReference type="AlphaFoldDB" id="A0A1H4IPH4"/>
<dbReference type="PROSITE" id="PS51257">
    <property type="entry name" value="PROKAR_LIPOPROTEIN"/>
    <property type="match status" value="1"/>
</dbReference>
<evidence type="ECO:0000313" key="3">
    <source>
        <dbReference type="EMBL" id="SEB35960.1"/>
    </source>
</evidence>
<dbReference type="Pfam" id="PF07485">
    <property type="entry name" value="DUF1529"/>
    <property type="match status" value="2"/>
</dbReference>
<accession>A0A1H4IPH4</accession>
<name>A0A1H4IPH4_RHOJO</name>
<sequence length="325" mass="34077">MHHNRQVTPFRSLLMATTLVLAVAGCGNTSTSTTSGPTSAQQGSGQAPAQTTDADWAPVTDALGRTGKLGDDGTVYRVSLPRTDLNVISRGVPIKPGLSLGGYAAFARYDDDTLVMGDLVVTEDELPKVTDALQAHGIAQTAIHKHLLEQTPPVWWTHVMAMGDPAGLAQGIRAALDATAIAPPAAPPAQQPPIDLDTAAIDTALGRHGTADGGIYKFTIARQDPIEENGHVLPPTFGVTTGVNFQPLGGGRAAINGDIVMTGNEIQDVIDALRSGGIDVVEVHNHTLDEQPRLFYLHFWSVGDSVPLATTMREAISATHVTPGT</sequence>
<keyword evidence="2" id="KW-0732">Signal</keyword>
<proteinExistence type="predicted"/>
<evidence type="ECO:0000313" key="4">
    <source>
        <dbReference type="Proteomes" id="UP000183407"/>
    </source>
</evidence>
<dbReference type="EMBL" id="FNTL01000002">
    <property type="protein sequence ID" value="SEB35960.1"/>
    <property type="molecule type" value="Genomic_DNA"/>
</dbReference>
<dbReference type="InterPro" id="IPR011094">
    <property type="entry name" value="Uncharacterised_LppY/LpqO"/>
</dbReference>
<evidence type="ECO:0000256" key="1">
    <source>
        <dbReference type="SAM" id="MobiDB-lite"/>
    </source>
</evidence>